<reference evidence="9 10" key="1">
    <citation type="submission" date="2018-04" db="EMBL/GenBank/DDBJ databases">
        <title>Pelagivirga bohaiensis gen. nov., sp. nov., a bacterium isolated from the Bohai Sea.</title>
        <authorList>
            <person name="Ji X."/>
        </authorList>
    </citation>
    <scope>NUCLEOTIDE SEQUENCE [LARGE SCALE GENOMIC DNA]</scope>
    <source>
        <strain evidence="9 10">BH-SD16</strain>
    </source>
</reference>
<dbReference type="OrthoDB" id="9775090at2"/>
<keyword evidence="5" id="KW-0560">Oxidoreductase</keyword>
<keyword evidence="10" id="KW-1185">Reference proteome</keyword>
<dbReference type="SUPFAM" id="SSF47203">
    <property type="entry name" value="Acyl-CoA dehydrogenase C-terminal domain-like"/>
    <property type="match status" value="2"/>
</dbReference>
<dbReference type="SUPFAM" id="SSF56645">
    <property type="entry name" value="Acyl-CoA dehydrogenase NM domain-like"/>
    <property type="match status" value="2"/>
</dbReference>
<feature type="domain" description="Acyl-CoA dehydrogenase/oxidase C-terminal" evidence="6">
    <location>
        <begin position="600"/>
        <end position="744"/>
    </location>
</feature>
<comment type="caution">
    <text evidence="9">The sequence shown here is derived from an EMBL/GenBank/DDBJ whole genome shotgun (WGS) entry which is preliminary data.</text>
</comment>
<dbReference type="Pfam" id="PF00441">
    <property type="entry name" value="Acyl-CoA_dh_1"/>
    <property type="match status" value="2"/>
</dbReference>
<gene>
    <name evidence="9" type="ORF">DC363_12990</name>
</gene>
<evidence type="ECO:0000259" key="6">
    <source>
        <dbReference type="Pfam" id="PF00441"/>
    </source>
</evidence>
<dbReference type="PANTHER" id="PTHR43292">
    <property type="entry name" value="ACYL-COA DEHYDROGENASE"/>
    <property type="match status" value="1"/>
</dbReference>
<dbReference type="InterPro" id="IPR006091">
    <property type="entry name" value="Acyl-CoA_Oxase/DH_mid-dom"/>
</dbReference>
<dbReference type="InterPro" id="IPR009075">
    <property type="entry name" value="AcylCo_DH/oxidase_C"/>
</dbReference>
<dbReference type="Proteomes" id="UP000244817">
    <property type="component" value="Unassembled WGS sequence"/>
</dbReference>
<evidence type="ECO:0000313" key="9">
    <source>
        <dbReference type="EMBL" id="PVA05739.1"/>
    </source>
</evidence>
<dbReference type="InterPro" id="IPR037069">
    <property type="entry name" value="AcylCoA_DH/ox_N_sf"/>
</dbReference>
<dbReference type="Gene3D" id="1.10.540.10">
    <property type="entry name" value="Acyl-CoA dehydrogenase/oxidase, N-terminal domain"/>
    <property type="match status" value="2"/>
</dbReference>
<protein>
    <recommendedName>
        <fullName evidence="11">Acyl-CoA dehydrogenase</fullName>
    </recommendedName>
</protein>
<name>A0A2T7FUA0_9RHOB</name>
<keyword evidence="3" id="KW-0285">Flavoprotein</keyword>
<dbReference type="GO" id="GO:0016627">
    <property type="term" value="F:oxidoreductase activity, acting on the CH-CH group of donors"/>
    <property type="evidence" value="ECO:0007669"/>
    <property type="project" value="InterPro"/>
</dbReference>
<evidence type="ECO:0000259" key="8">
    <source>
        <dbReference type="Pfam" id="PF02771"/>
    </source>
</evidence>
<dbReference type="InterPro" id="IPR046373">
    <property type="entry name" value="Acyl-CoA_Oxase/DH_mid-dom_sf"/>
</dbReference>
<evidence type="ECO:0000256" key="2">
    <source>
        <dbReference type="ARBA" id="ARBA00009347"/>
    </source>
</evidence>
<dbReference type="Gene3D" id="1.20.140.10">
    <property type="entry name" value="Butyryl-CoA Dehydrogenase, subunit A, domain 3"/>
    <property type="match status" value="2"/>
</dbReference>
<evidence type="ECO:0000313" key="10">
    <source>
        <dbReference type="Proteomes" id="UP000244817"/>
    </source>
</evidence>
<dbReference type="Gene3D" id="2.40.110.10">
    <property type="entry name" value="Butyryl-CoA Dehydrogenase, subunit A, domain 2"/>
    <property type="match status" value="1"/>
</dbReference>
<evidence type="ECO:0008006" key="11">
    <source>
        <dbReference type="Google" id="ProtNLM"/>
    </source>
</evidence>
<evidence type="ECO:0000256" key="1">
    <source>
        <dbReference type="ARBA" id="ARBA00001974"/>
    </source>
</evidence>
<evidence type="ECO:0000259" key="7">
    <source>
        <dbReference type="Pfam" id="PF02770"/>
    </source>
</evidence>
<evidence type="ECO:0000256" key="3">
    <source>
        <dbReference type="ARBA" id="ARBA00022630"/>
    </source>
</evidence>
<feature type="domain" description="Acyl-CoA dehydrogenase/oxidase N-terminal" evidence="8">
    <location>
        <begin position="402"/>
        <end position="487"/>
    </location>
</feature>
<sequence>MDGAMTDEIQMIRDAVARFLAGAGGLAPARQAHDGAVNAAVWDGLAQDLQLCGVTLPEEVGGLDMGLEALVPLAREVGRVLSPAPFVSTVGVAGEVLRQLAQGTQADAQQGRANGLLGQIAEGKLRATLACFSSDRVTATAEQDSYVLSGDVGPMQHGPGADMLLVPACLEGQPVVFALRDWPEAPACDAFDPTRPVMAMRFTGFAVPQDTLLGSGATLQAALDRASVALAAEAAGAARGCFDLTAEYLSERRQFGRTIASFQAIKHRMAAQFVALNALDALIDGAAAGNPVAGYEGRAAWALAREVQAAVASEAVQLHGGVGVTWEYAPHMFFKRARAQLNWPKPPQQTFTAIGQALLDGDIPTLPQVEDTPFRSDVRTWMSQQLTGRFAPLIDRGHAGDGDAEVELRKAWEAELAHGGWVGMGLPKEDGGRGMSVADQVAFHEEYARLGGPGRMGHIGEGLVAPTLVAFGTQDQKDRHLPGILEGRTFWAQGYSEPGAGSDLAAIRTKARRCPETGDWLVTGQKIWTSLAHVSDWIFVLARAEEGSVGRKGLVFLLMPLHQDGIEIRPITQMGGAAEFNEVFFDGARASSADMIGGIGDGWKIAMALLGYERGISTLGQQMGFARELDQVVTVARSKPDAAHLTERLGRAWAGLRAMRHGAQAMLQAQAEGRAGPEMLGYKLEWSEWHRALGDLAMDVLGETASVWSDNPEVRRLQQLYLFSRADTIYGGTSEIQLNIIAEQGLNMPREPRGAAT</sequence>
<dbReference type="GO" id="GO:0005886">
    <property type="term" value="C:plasma membrane"/>
    <property type="evidence" value="ECO:0007669"/>
    <property type="project" value="TreeGrafter"/>
</dbReference>
<feature type="domain" description="Acyl-CoA oxidase/dehydrogenase middle" evidence="7">
    <location>
        <begin position="492"/>
        <end position="586"/>
    </location>
</feature>
<dbReference type="InterPro" id="IPR036250">
    <property type="entry name" value="AcylCo_DH-like_C"/>
</dbReference>
<dbReference type="InterPro" id="IPR013786">
    <property type="entry name" value="AcylCoA_DH/ox_N"/>
</dbReference>
<feature type="domain" description="Acyl-CoA dehydrogenase/oxidase C-terminal" evidence="6">
    <location>
        <begin position="219"/>
        <end position="339"/>
    </location>
</feature>
<keyword evidence="4" id="KW-0274">FAD</keyword>
<dbReference type="Pfam" id="PF02770">
    <property type="entry name" value="Acyl-CoA_dh_M"/>
    <property type="match status" value="1"/>
</dbReference>
<dbReference type="EMBL" id="QCYG01000008">
    <property type="protein sequence ID" value="PVA05739.1"/>
    <property type="molecule type" value="Genomic_DNA"/>
</dbReference>
<evidence type="ECO:0000256" key="5">
    <source>
        <dbReference type="ARBA" id="ARBA00023002"/>
    </source>
</evidence>
<dbReference type="InterPro" id="IPR009100">
    <property type="entry name" value="AcylCoA_DH/oxidase_NM_dom_sf"/>
</dbReference>
<accession>A0A2T7FUA0</accession>
<comment type="similarity">
    <text evidence="2">Belongs to the acyl-CoA dehydrogenase family.</text>
</comment>
<dbReference type="GO" id="GO:0050660">
    <property type="term" value="F:flavin adenine dinucleotide binding"/>
    <property type="evidence" value="ECO:0007669"/>
    <property type="project" value="InterPro"/>
</dbReference>
<dbReference type="AlphaFoldDB" id="A0A2T7FUA0"/>
<proteinExistence type="inferred from homology"/>
<dbReference type="PANTHER" id="PTHR43292:SF3">
    <property type="entry name" value="ACYL-COA DEHYDROGENASE FADE29"/>
    <property type="match status" value="1"/>
</dbReference>
<feature type="domain" description="Acyl-CoA dehydrogenase/oxidase N-terminal" evidence="8">
    <location>
        <begin position="6"/>
        <end position="98"/>
    </location>
</feature>
<dbReference type="Pfam" id="PF02771">
    <property type="entry name" value="Acyl-CoA_dh_N"/>
    <property type="match status" value="2"/>
</dbReference>
<organism evidence="9 10">
    <name type="scientific">Thalassorhabdomicrobium marinisediminis</name>
    <dbReference type="NCBI Taxonomy" id="2170577"/>
    <lineage>
        <taxon>Bacteria</taxon>
        <taxon>Pseudomonadati</taxon>
        <taxon>Pseudomonadota</taxon>
        <taxon>Alphaproteobacteria</taxon>
        <taxon>Rhodobacterales</taxon>
        <taxon>Paracoccaceae</taxon>
        <taxon>Thalassorhabdomicrobium</taxon>
    </lineage>
</organism>
<dbReference type="InterPro" id="IPR052161">
    <property type="entry name" value="Mycobact_Acyl-CoA_DH"/>
</dbReference>
<comment type="cofactor">
    <cofactor evidence="1">
        <name>FAD</name>
        <dbReference type="ChEBI" id="CHEBI:57692"/>
    </cofactor>
</comment>
<evidence type="ECO:0000256" key="4">
    <source>
        <dbReference type="ARBA" id="ARBA00022827"/>
    </source>
</evidence>